<sequence length="212" mass="23003">MIVWSRRVDSSLDSKAFVPQNITQSRKLYAFQKGVSALVLNNFFFSRPVAIDAGSVLSKAHEGRQLSDGEDALLDLLAGLPTYPEAHASEHAREMKLGIDNGVVDFLATTANEVEAAGFELSLIAIGPAPDEQGFNLIASLILPEVIQKAKSRGSENQWNAQIIIARIQCSIDYDSGGGLSVEGYPLYGGFDAHARVEMVLRWLTAAVKTRL</sequence>
<proteinExistence type="predicted"/>
<name>A0A4V1KIA1_9HYPH</name>
<accession>A0A4V1KIA1</accession>
<dbReference type="EMBL" id="RYFI01000019">
    <property type="protein sequence ID" value="RXF69972.1"/>
    <property type="molecule type" value="Genomic_DNA"/>
</dbReference>
<dbReference type="AlphaFoldDB" id="A0A4V1KIA1"/>
<gene>
    <name evidence="1" type="ORF">EK403_17760</name>
</gene>
<dbReference type="Proteomes" id="UP000289708">
    <property type="component" value="Unassembled WGS sequence"/>
</dbReference>
<evidence type="ECO:0000313" key="1">
    <source>
        <dbReference type="EMBL" id="RXF69972.1"/>
    </source>
</evidence>
<reference evidence="1 2" key="1">
    <citation type="submission" date="2018-12" db="EMBL/GenBank/DDBJ databases">
        <title>bacterium Hansschlegelia zhihuaiae S113.</title>
        <authorList>
            <person name="He J."/>
        </authorList>
    </citation>
    <scope>NUCLEOTIDE SEQUENCE [LARGE SCALE GENOMIC DNA]</scope>
    <source>
        <strain evidence="1 2">S 113</strain>
    </source>
</reference>
<protein>
    <submittedName>
        <fullName evidence="1">Uncharacterized protein</fullName>
    </submittedName>
</protein>
<evidence type="ECO:0000313" key="2">
    <source>
        <dbReference type="Proteomes" id="UP000289708"/>
    </source>
</evidence>
<keyword evidence="2" id="KW-1185">Reference proteome</keyword>
<dbReference type="RefSeq" id="WP_128778802.1">
    <property type="nucleotide sequence ID" value="NZ_RYFI01000019.1"/>
</dbReference>
<organism evidence="1 2">
    <name type="scientific">Hansschlegelia zhihuaiae</name>
    <dbReference type="NCBI Taxonomy" id="405005"/>
    <lineage>
        <taxon>Bacteria</taxon>
        <taxon>Pseudomonadati</taxon>
        <taxon>Pseudomonadota</taxon>
        <taxon>Alphaproteobacteria</taxon>
        <taxon>Hyphomicrobiales</taxon>
        <taxon>Methylopilaceae</taxon>
        <taxon>Hansschlegelia</taxon>
    </lineage>
</organism>
<comment type="caution">
    <text evidence="1">The sequence shown here is derived from an EMBL/GenBank/DDBJ whole genome shotgun (WGS) entry which is preliminary data.</text>
</comment>